<dbReference type="GO" id="GO:0000976">
    <property type="term" value="F:transcription cis-regulatory region binding"/>
    <property type="evidence" value="ECO:0007669"/>
    <property type="project" value="TreeGrafter"/>
</dbReference>
<evidence type="ECO:0000256" key="3">
    <source>
        <dbReference type="ARBA" id="ARBA00023163"/>
    </source>
</evidence>
<dbReference type="AlphaFoldDB" id="A0A1E7KJI4"/>
<dbReference type="InterPro" id="IPR036271">
    <property type="entry name" value="Tet_transcr_reg_TetR-rel_C_sf"/>
</dbReference>
<dbReference type="GO" id="GO:0045892">
    <property type="term" value="P:negative regulation of DNA-templated transcription"/>
    <property type="evidence" value="ECO:0007669"/>
    <property type="project" value="InterPro"/>
</dbReference>
<dbReference type="Proteomes" id="UP000176101">
    <property type="component" value="Unassembled WGS sequence"/>
</dbReference>
<dbReference type="InterPro" id="IPR001647">
    <property type="entry name" value="HTH_TetR"/>
</dbReference>
<keyword evidence="1" id="KW-0805">Transcription regulation</keyword>
<protein>
    <submittedName>
        <fullName evidence="6">TetR family transcriptional regulator</fullName>
    </submittedName>
</protein>
<keyword evidence="7" id="KW-1185">Reference proteome</keyword>
<dbReference type="InterPro" id="IPR050109">
    <property type="entry name" value="HTH-type_TetR-like_transc_reg"/>
</dbReference>
<comment type="caution">
    <text evidence="6">The sequence shown here is derived from an EMBL/GenBank/DDBJ whole genome shotgun (WGS) entry which is preliminary data.</text>
</comment>
<keyword evidence="3" id="KW-0804">Transcription</keyword>
<reference evidence="6 7" key="1">
    <citation type="journal article" date="2016" name="Front. Microbiol.">
        <title>Comparative Genomics Analysis of Streptomyces Species Reveals Their Adaptation to the Marine Environment and Their Diversity at the Genomic Level.</title>
        <authorList>
            <person name="Tian X."/>
            <person name="Zhang Z."/>
            <person name="Yang T."/>
            <person name="Chen M."/>
            <person name="Li J."/>
            <person name="Chen F."/>
            <person name="Yang J."/>
            <person name="Li W."/>
            <person name="Zhang B."/>
            <person name="Zhang Z."/>
            <person name="Wu J."/>
            <person name="Zhang C."/>
            <person name="Long L."/>
            <person name="Xiao J."/>
        </authorList>
    </citation>
    <scope>NUCLEOTIDE SEQUENCE [LARGE SCALE GENOMIC DNA]</scope>
    <source>
        <strain evidence="6 7">SCSIO 02100</strain>
    </source>
</reference>
<dbReference type="SUPFAM" id="SSF46689">
    <property type="entry name" value="Homeodomain-like"/>
    <property type="match status" value="1"/>
</dbReference>
<keyword evidence="2 4" id="KW-0238">DNA-binding</keyword>
<dbReference type="GO" id="GO:0003700">
    <property type="term" value="F:DNA-binding transcription factor activity"/>
    <property type="evidence" value="ECO:0007669"/>
    <property type="project" value="TreeGrafter"/>
</dbReference>
<evidence type="ECO:0000259" key="5">
    <source>
        <dbReference type="PROSITE" id="PS50977"/>
    </source>
</evidence>
<dbReference type="PANTHER" id="PTHR30055">
    <property type="entry name" value="HTH-TYPE TRANSCRIPTIONAL REGULATOR RUTR"/>
    <property type="match status" value="1"/>
</dbReference>
<dbReference type="STRING" id="1075402.AN216_07380"/>
<sequence>MALSDSGRGDPRQTLRLLWRGLAEKPGKPARGRKPRITADQIVSAAVSLADRERLPAVTMEGVAAALGVGTMSLYTHVPGKAELMDLMVDAAWGELDLPAEPPARPEGWREQVQLYARETLALYRRHPWLREITTVRPPLGPGLLGRQEYLLSSLADIGLPARQVTASAGAVVAFVDATAGFEAEHQHAHEVTGQTEAEWWAARQSFWEDLFDPPSYPTITRLWAADGLAGSTAESVAEAREFGLRALLDGIEAAVRTPPTGR</sequence>
<evidence type="ECO:0000313" key="6">
    <source>
        <dbReference type="EMBL" id="OEV04066.1"/>
    </source>
</evidence>
<gene>
    <name evidence="6" type="ORF">AN216_07380</name>
</gene>
<evidence type="ECO:0000256" key="2">
    <source>
        <dbReference type="ARBA" id="ARBA00023125"/>
    </source>
</evidence>
<dbReference type="Gene3D" id="1.10.357.10">
    <property type="entry name" value="Tetracycline Repressor, domain 2"/>
    <property type="match status" value="1"/>
</dbReference>
<evidence type="ECO:0000256" key="4">
    <source>
        <dbReference type="PROSITE-ProRule" id="PRU00335"/>
    </source>
</evidence>
<evidence type="ECO:0000256" key="1">
    <source>
        <dbReference type="ARBA" id="ARBA00023015"/>
    </source>
</evidence>
<dbReference type="SUPFAM" id="SSF48498">
    <property type="entry name" value="Tetracyclin repressor-like, C-terminal domain"/>
    <property type="match status" value="1"/>
</dbReference>
<organism evidence="6 7">
    <name type="scientific">Streptomyces oceani</name>
    <dbReference type="NCBI Taxonomy" id="1075402"/>
    <lineage>
        <taxon>Bacteria</taxon>
        <taxon>Bacillati</taxon>
        <taxon>Actinomycetota</taxon>
        <taxon>Actinomycetes</taxon>
        <taxon>Kitasatosporales</taxon>
        <taxon>Streptomycetaceae</taxon>
        <taxon>Streptomyces</taxon>
    </lineage>
</organism>
<dbReference type="Pfam" id="PF02909">
    <property type="entry name" value="TetR_C_1"/>
    <property type="match status" value="1"/>
</dbReference>
<dbReference type="Gene3D" id="1.10.10.60">
    <property type="entry name" value="Homeodomain-like"/>
    <property type="match status" value="1"/>
</dbReference>
<name>A0A1E7KJI4_9ACTN</name>
<dbReference type="PANTHER" id="PTHR30055:SF151">
    <property type="entry name" value="TRANSCRIPTIONAL REGULATORY PROTEIN"/>
    <property type="match status" value="1"/>
</dbReference>
<dbReference type="PROSITE" id="PS50977">
    <property type="entry name" value="HTH_TETR_2"/>
    <property type="match status" value="1"/>
</dbReference>
<dbReference type="OrthoDB" id="2570341at2"/>
<evidence type="ECO:0000313" key="7">
    <source>
        <dbReference type="Proteomes" id="UP000176101"/>
    </source>
</evidence>
<feature type="domain" description="HTH tetR-type" evidence="5">
    <location>
        <begin position="36"/>
        <end position="96"/>
    </location>
</feature>
<accession>A0A1E7KJI4</accession>
<dbReference type="InterPro" id="IPR009057">
    <property type="entry name" value="Homeodomain-like_sf"/>
</dbReference>
<dbReference type="RefSeq" id="WP_070195802.1">
    <property type="nucleotide sequence ID" value="NZ_LJGU01000114.1"/>
</dbReference>
<feature type="DNA-binding region" description="H-T-H motif" evidence="4">
    <location>
        <begin position="59"/>
        <end position="78"/>
    </location>
</feature>
<proteinExistence type="predicted"/>
<dbReference type="InterPro" id="IPR004111">
    <property type="entry name" value="Repressor_TetR_C"/>
</dbReference>
<dbReference type="PATRIC" id="fig|1075402.3.peg.4273"/>
<dbReference type="EMBL" id="LJGU01000114">
    <property type="protein sequence ID" value="OEV04066.1"/>
    <property type="molecule type" value="Genomic_DNA"/>
</dbReference>